<evidence type="ECO:0000313" key="2">
    <source>
        <dbReference type="Proteomes" id="UP000316167"/>
    </source>
</evidence>
<reference evidence="1 2" key="1">
    <citation type="journal article" date="2015" name="Stand. Genomic Sci.">
        <title>Genomic Encyclopedia of Bacterial and Archaeal Type Strains, Phase III: the genomes of soil and plant-associated and newly described type strains.</title>
        <authorList>
            <person name="Whitman W.B."/>
            <person name="Woyke T."/>
            <person name="Klenk H.P."/>
            <person name="Zhou Y."/>
            <person name="Lilburn T.G."/>
            <person name="Beck B.J."/>
            <person name="De Vos P."/>
            <person name="Vandamme P."/>
            <person name="Eisen J.A."/>
            <person name="Garrity G."/>
            <person name="Hugenholtz P."/>
            <person name="Kyrpides N.C."/>
        </authorList>
    </citation>
    <scope>NUCLEOTIDE SEQUENCE [LARGE SCALE GENOMIC DNA]</scope>
    <source>
        <strain evidence="1 2">CGMCC 1.7271</strain>
    </source>
</reference>
<proteinExistence type="predicted"/>
<protein>
    <submittedName>
        <fullName evidence="1">Uncharacterized protein</fullName>
    </submittedName>
</protein>
<keyword evidence="2" id="KW-1185">Reference proteome</keyword>
<evidence type="ECO:0000313" key="1">
    <source>
        <dbReference type="EMBL" id="TWI81544.1"/>
    </source>
</evidence>
<dbReference type="Proteomes" id="UP000316167">
    <property type="component" value="Unassembled WGS sequence"/>
</dbReference>
<comment type="caution">
    <text evidence="1">The sequence shown here is derived from an EMBL/GenBank/DDBJ whole genome shotgun (WGS) entry which is preliminary data.</text>
</comment>
<gene>
    <name evidence="1" type="ORF">IQ13_2562</name>
</gene>
<dbReference type="AlphaFoldDB" id="A0A562SKP0"/>
<name>A0A562SKP0_9BACT</name>
<dbReference type="EMBL" id="VLLE01000004">
    <property type="protein sequence ID" value="TWI81544.1"/>
    <property type="molecule type" value="Genomic_DNA"/>
</dbReference>
<sequence>MVACNRVDKAIKENYTEHKSPADYITSSIFLNAVDLNFTQYSKGCVNEEKQRVEVSTNANNQLVISYFMNEIKVIDKKLFDSSFQIYIKSFIRECKKLEKDTSFKDLVFGTIKTIEISDGLHILKVNTTTSNLKDPFQDLINAVCSKNRTL</sequence>
<organism evidence="1 2">
    <name type="scientific">Lacibacter cauensis</name>
    <dbReference type="NCBI Taxonomy" id="510947"/>
    <lineage>
        <taxon>Bacteria</taxon>
        <taxon>Pseudomonadati</taxon>
        <taxon>Bacteroidota</taxon>
        <taxon>Chitinophagia</taxon>
        <taxon>Chitinophagales</taxon>
        <taxon>Chitinophagaceae</taxon>
        <taxon>Lacibacter</taxon>
    </lineage>
</organism>
<accession>A0A562SKP0</accession>